<dbReference type="Proteomes" id="UP000095673">
    <property type="component" value="Unassembled WGS sequence"/>
</dbReference>
<evidence type="ECO:0000259" key="2">
    <source>
        <dbReference type="Pfam" id="PF10668"/>
    </source>
</evidence>
<feature type="domain" description="PBSX phage terminase small subunit-like N-terminal" evidence="2">
    <location>
        <begin position="11"/>
        <end position="59"/>
    </location>
</feature>
<dbReference type="AlphaFoldDB" id="A0A173SM92"/>
<proteinExistence type="predicted"/>
<dbReference type="OrthoDB" id="9768556at2"/>
<dbReference type="NCBIfam" id="NF040601">
    <property type="entry name" value="TerS_not_xtmA"/>
    <property type="match status" value="1"/>
</dbReference>
<gene>
    <name evidence="3" type="ORF">ERS852580_01095</name>
</gene>
<name>A0A173SM92_9FIRM</name>
<sequence>MPTPRSPNVDKRSDERKQAEKIYLESKGSLKLVEIAEKLKVPANKVRKWKSMDGWEAKLSPTKADNGKKKQVERSTSDKGSVPRKRGAPKGNKNAVGGRGNPKAKPPDATKHGGYSAVYWDTLDEDEKNLIEDMPKDEEELLIEQIQLFSVRERRIMKAINKYRNSESPVALAFSQRSERKRTFENDEDKEEYARRIAEKVAAGERLPGNEYSVFTQTDNKDQIIARLESELSNVQSKKTKAIEALSKMHIEHQKLDGGNKGNDVVRMWAEKVLQNRRDSDG</sequence>
<accession>A0A173SM92</accession>
<feature type="region of interest" description="Disordered" evidence="1">
    <location>
        <begin position="46"/>
        <end position="116"/>
    </location>
</feature>
<dbReference type="Pfam" id="PF10668">
    <property type="entry name" value="Phage_terminase"/>
    <property type="match status" value="1"/>
</dbReference>
<dbReference type="RefSeq" id="WP_055237780.1">
    <property type="nucleotide sequence ID" value="NZ_CYXM01000004.1"/>
</dbReference>
<dbReference type="InterPro" id="IPR018925">
    <property type="entry name" value="XtmA-like_N"/>
</dbReference>
<reference evidence="3 4" key="1">
    <citation type="submission" date="2015-09" db="EMBL/GenBank/DDBJ databases">
        <authorList>
            <consortium name="Pathogen Informatics"/>
        </authorList>
    </citation>
    <scope>NUCLEOTIDE SEQUENCE [LARGE SCALE GENOMIC DNA]</scope>
    <source>
        <strain evidence="3 4">2789STDY5834968</strain>
    </source>
</reference>
<organism evidence="3 4">
    <name type="scientific">Agathobacter rectalis</name>
    <dbReference type="NCBI Taxonomy" id="39491"/>
    <lineage>
        <taxon>Bacteria</taxon>
        <taxon>Bacillati</taxon>
        <taxon>Bacillota</taxon>
        <taxon>Clostridia</taxon>
        <taxon>Lachnospirales</taxon>
        <taxon>Lachnospiraceae</taxon>
        <taxon>Agathobacter</taxon>
    </lineage>
</organism>
<evidence type="ECO:0000313" key="3">
    <source>
        <dbReference type="EMBL" id="CUM90765.1"/>
    </source>
</evidence>
<evidence type="ECO:0000313" key="4">
    <source>
        <dbReference type="Proteomes" id="UP000095673"/>
    </source>
</evidence>
<protein>
    <submittedName>
        <fullName evidence="3">Uncharacterized conserved protein</fullName>
    </submittedName>
</protein>
<dbReference type="EMBL" id="CYXM01000004">
    <property type="protein sequence ID" value="CUM90765.1"/>
    <property type="molecule type" value="Genomic_DNA"/>
</dbReference>
<evidence type="ECO:0000256" key="1">
    <source>
        <dbReference type="SAM" id="MobiDB-lite"/>
    </source>
</evidence>
<feature type="compositionally biased region" description="Basic and acidic residues" evidence="1">
    <location>
        <begin position="65"/>
        <end position="77"/>
    </location>
</feature>